<dbReference type="EMBL" id="MEUW01000004">
    <property type="protein sequence ID" value="OGC44904.1"/>
    <property type="molecule type" value="Genomic_DNA"/>
</dbReference>
<dbReference type="AlphaFoldDB" id="A0A1F4UIW2"/>
<reference evidence="2 3" key="1">
    <citation type="journal article" date="2016" name="Nat. Commun.">
        <title>Thousands of microbial genomes shed light on interconnected biogeochemical processes in an aquifer system.</title>
        <authorList>
            <person name="Anantharaman K."/>
            <person name="Brown C.T."/>
            <person name="Hug L.A."/>
            <person name="Sharon I."/>
            <person name="Castelle C.J."/>
            <person name="Probst A.J."/>
            <person name="Thomas B.C."/>
            <person name="Singh A."/>
            <person name="Wilkins M.J."/>
            <person name="Karaoz U."/>
            <person name="Brodie E.L."/>
            <person name="Williams K.H."/>
            <person name="Hubbard S.S."/>
            <person name="Banfield J.F."/>
        </authorList>
    </citation>
    <scope>NUCLEOTIDE SEQUENCE [LARGE SCALE GENOMIC DNA]</scope>
</reference>
<feature type="transmembrane region" description="Helical" evidence="1">
    <location>
        <begin position="216"/>
        <end position="237"/>
    </location>
</feature>
<protein>
    <submittedName>
        <fullName evidence="2">Uncharacterized protein</fullName>
    </submittedName>
</protein>
<comment type="caution">
    <text evidence="2">The sequence shown here is derived from an EMBL/GenBank/DDBJ whole genome shotgun (WGS) entry which is preliminary data.</text>
</comment>
<evidence type="ECO:0000256" key="1">
    <source>
        <dbReference type="SAM" id="Phobius"/>
    </source>
</evidence>
<dbReference type="Proteomes" id="UP000176583">
    <property type="component" value="Unassembled WGS sequence"/>
</dbReference>
<keyword evidence="1" id="KW-0812">Transmembrane</keyword>
<keyword evidence="1" id="KW-0472">Membrane</keyword>
<evidence type="ECO:0000313" key="2">
    <source>
        <dbReference type="EMBL" id="OGC44904.1"/>
    </source>
</evidence>
<feature type="transmembrane region" description="Helical" evidence="1">
    <location>
        <begin position="6"/>
        <end position="27"/>
    </location>
</feature>
<gene>
    <name evidence="2" type="ORF">A2V54_01240</name>
</gene>
<keyword evidence="1" id="KW-1133">Transmembrane helix</keyword>
<proteinExistence type="predicted"/>
<feature type="transmembrane region" description="Helical" evidence="1">
    <location>
        <begin position="175"/>
        <end position="196"/>
    </location>
</feature>
<name>A0A1F4UIW2_UNCKA</name>
<sequence length="242" mass="26308">MSDQAFFVAILAIIVLMVVILAVLLLLTKKRKPAVRSAASLAETFADQILAGNVSEGLLKHYSSTRGKCKNCGGRTVRWTPASAEEHLQRPRLVAAIQNQELCEECIFVLAKTVAGWKVVPVPVGKPSPAPAPAPAPQKEKGPGVGKRIAVAVGEAIAQIPSLLWKVVKWVFSKLFVIWGILFLLGIDVFAIRMMFWVAGAADKYQQGIFITFMEYGVAGLAVVIMILTLIPLLPLLRRLVK</sequence>
<evidence type="ECO:0000313" key="3">
    <source>
        <dbReference type="Proteomes" id="UP000176583"/>
    </source>
</evidence>
<organism evidence="2 3">
    <name type="scientific">candidate division WWE3 bacterium RBG_19FT_COMBO_53_11</name>
    <dbReference type="NCBI Taxonomy" id="1802613"/>
    <lineage>
        <taxon>Bacteria</taxon>
        <taxon>Katanobacteria</taxon>
    </lineage>
</organism>
<accession>A0A1F4UIW2</accession>